<dbReference type="PANTHER" id="PTHR11200">
    <property type="entry name" value="INOSITOL 5-PHOSPHATASE"/>
    <property type="match status" value="1"/>
</dbReference>
<comment type="subcellular location">
    <subcellularLocation>
        <location evidence="2">Cytoplasmic vesicle</location>
        <location evidence="2">Phagosome membrane</location>
    </subcellularLocation>
    <subcellularLocation>
        <location evidence="1">Early endosome membrane</location>
    </subcellularLocation>
</comment>
<dbReference type="Gene3D" id="1.10.555.10">
    <property type="entry name" value="Rho GTPase activation protein"/>
    <property type="match status" value="1"/>
</dbReference>
<dbReference type="SMART" id="SM00324">
    <property type="entry name" value="RhoGAP"/>
    <property type="match status" value="1"/>
</dbReference>
<dbReference type="SMART" id="SM00128">
    <property type="entry name" value="IPPc"/>
    <property type="match status" value="1"/>
</dbReference>
<protein>
    <submittedName>
        <fullName evidence="12">Inositol polyphosphate 5-phosphatase OCRL-1-like</fullName>
    </submittedName>
</protein>
<dbReference type="SUPFAM" id="SSF48350">
    <property type="entry name" value="GTPase activation domain, GAP"/>
    <property type="match status" value="1"/>
</dbReference>
<dbReference type="CDD" id="cd04380">
    <property type="entry name" value="RhoGAP_OCRL1"/>
    <property type="match status" value="1"/>
</dbReference>
<keyword evidence="4" id="KW-0967">Endosome</keyword>
<dbReference type="SUPFAM" id="SSF56219">
    <property type="entry name" value="DNase I-like"/>
    <property type="match status" value="1"/>
</dbReference>
<feature type="compositionally biased region" description="Polar residues" evidence="9">
    <location>
        <begin position="151"/>
        <end position="168"/>
    </location>
</feature>
<dbReference type="Gene3D" id="3.60.10.10">
    <property type="entry name" value="Endonuclease/exonuclease/phosphatase"/>
    <property type="match status" value="1"/>
</dbReference>
<accession>A0ABM1F4I6</accession>
<dbReference type="InterPro" id="IPR036691">
    <property type="entry name" value="Endo/exonu/phosph_ase_sf"/>
</dbReference>
<evidence type="ECO:0000256" key="5">
    <source>
        <dbReference type="ARBA" id="ARBA00022801"/>
    </source>
</evidence>
<dbReference type="Pfam" id="PF16776">
    <property type="entry name" value="INPP5B_PH"/>
    <property type="match status" value="1"/>
</dbReference>
<dbReference type="GeneID" id="106819223"/>
<keyword evidence="5" id="KW-0378">Hydrolase</keyword>
<dbReference type="InterPro" id="IPR031896">
    <property type="entry name" value="INPP5B_PH_dom"/>
</dbReference>
<dbReference type="InterPro" id="IPR000198">
    <property type="entry name" value="RhoGAP_dom"/>
</dbReference>
<dbReference type="InterPro" id="IPR047078">
    <property type="entry name" value="RhoGAP_OCRL1"/>
</dbReference>
<keyword evidence="8" id="KW-0968">Cytoplasmic vesicle</keyword>
<evidence type="ECO:0000256" key="2">
    <source>
        <dbReference type="ARBA" id="ARBA00004580"/>
    </source>
</evidence>
<dbReference type="RefSeq" id="XP_014679357.1">
    <property type="nucleotide sequence ID" value="XM_014823871.1"/>
</dbReference>
<keyword evidence="6" id="KW-0443">Lipid metabolism</keyword>
<name>A0ABM1F4I6_PRICU</name>
<evidence type="ECO:0000256" key="8">
    <source>
        <dbReference type="ARBA" id="ARBA00023329"/>
    </source>
</evidence>
<organism evidence="11 12">
    <name type="scientific">Priapulus caudatus</name>
    <name type="common">Priapulid worm</name>
    <dbReference type="NCBI Taxonomy" id="37621"/>
    <lineage>
        <taxon>Eukaryota</taxon>
        <taxon>Metazoa</taxon>
        <taxon>Ecdysozoa</taxon>
        <taxon>Scalidophora</taxon>
        <taxon>Priapulida</taxon>
        <taxon>Priapulimorpha</taxon>
        <taxon>Priapulimorphida</taxon>
        <taxon>Priapulidae</taxon>
        <taxon>Priapulus</taxon>
    </lineage>
</organism>
<evidence type="ECO:0000256" key="4">
    <source>
        <dbReference type="ARBA" id="ARBA00022753"/>
    </source>
</evidence>
<dbReference type="Proteomes" id="UP000695022">
    <property type="component" value="Unplaced"/>
</dbReference>
<dbReference type="Gene3D" id="2.60.40.10">
    <property type="entry name" value="Immunoglobulins"/>
    <property type="match status" value="1"/>
</dbReference>
<dbReference type="InterPro" id="IPR046985">
    <property type="entry name" value="IP5"/>
</dbReference>
<dbReference type="Pfam" id="PF22669">
    <property type="entry name" value="Exo_endo_phos2"/>
    <property type="match status" value="1"/>
</dbReference>
<dbReference type="PANTHER" id="PTHR11200:SF300">
    <property type="entry name" value="TYPE II INOSITOL 1,4,5-TRISPHOSPHATE 5-PHOSPHATASE"/>
    <property type="match status" value="1"/>
</dbReference>
<comment type="similarity">
    <text evidence="3">Belongs to the inositol 1,4,5-trisphosphate 5-phosphatase type II family.</text>
</comment>
<evidence type="ECO:0000313" key="11">
    <source>
        <dbReference type="Proteomes" id="UP000695022"/>
    </source>
</evidence>
<dbReference type="Gene3D" id="2.30.29.110">
    <property type="match status" value="1"/>
</dbReference>
<evidence type="ECO:0000256" key="9">
    <source>
        <dbReference type="SAM" id="MobiDB-lite"/>
    </source>
</evidence>
<dbReference type="Pfam" id="PF21310">
    <property type="entry name" value="OCRL-like_ASH"/>
    <property type="match status" value="1"/>
</dbReference>
<dbReference type="InterPro" id="IPR048869">
    <property type="entry name" value="OCRL-1_2_ASH"/>
</dbReference>
<feature type="region of interest" description="Disordered" evidence="9">
    <location>
        <begin position="149"/>
        <end position="168"/>
    </location>
</feature>
<dbReference type="PROSITE" id="PS50238">
    <property type="entry name" value="RHOGAP"/>
    <property type="match status" value="1"/>
</dbReference>
<keyword evidence="11" id="KW-1185">Reference proteome</keyword>
<evidence type="ECO:0000256" key="3">
    <source>
        <dbReference type="ARBA" id="ARBA00005910"/>
    </source>
</evidence>
<keyword evidence="7" id="KW-0472">Membrane</keyword>
<dbReference type="CDD" id="cd09093">
    <property type="entry name" value="INPP5c_INPP5B"/>
    <property type="match status" value="1"/>
</dbReference>
<reference evidence="12" key="1">
    <citation type="submission" date="2025-08" db="UniProtKB">
        <authorList>
            <consortium name="RefSeq"/>
        </authorList>
    </citation>
    <scope>IDENTIFICATION</scope>
</reference>
<evidence type="ECO:0000259" key="10">
    <source>
        <dbReference type="PROSITE" id="PS50238"/>
    </source>
</evidence>
<feature type="domain" description="Rho-GAP" evidence="10">
    <location>
        <begin position="719"/>
        <end position="897"/>
    </location>
</feature>
<dbReference type="InterPro" id="IPR008936">
    <property type="entry name" value="Rho_GTPase_activation_prot"/>
</dbReference>
<sequence>MEMDLTQAVQQNLLNTDRCLVCVQVAELSTWAKTSRILALVHHQGEYGLFIFAIDKSPVATASDLSLKAVVGIDAAVVCDVSSPLGIVEADLEFKIVKHDCTYTFEMSIGQECNTFVAEFYRVLQSCHEQYGDGTLDFSWVKPYGGEEIRGSSQAQGNQPHSHVSLSKATGNSASTFYTFEDNFQTSVPDASLKKSSALPAMASGGNLRQKLEREVTPLLRHSSLDMMGSRDGIIKRVMETREDEYTDIQTFRVFTGTWNVNGQPASVALQAWLAGDDEPPDMYAVGFQELDLSKEAFLFNDSPREDEWLQAVTNALHRGATYTLVRTIRLVGMMLVTYVAEPLRERVIEVAAETVGTGIMGKMGNKGGVAVRFLLHNTSLCVVNAHLAAHTDDCERRNQDHADICERLRFARFDPPLPIWQHDVVLWIGDLNYRLDQLAYDQVMLLMEKGAFAKLLEYDQLYTQKKKGRAFKTYEEGPITFRPTYKFDPGSDTYDTSEKCRVPAWCDRVLWKGQHVKQLTYRSHPTLMISDHKPVSALFDVGVKVVDVVKFKRVYEELMKQLDKLENEYLPQVTLDTMEIDFDRVAFVEPAAQYLIVANTGQVPVEFEFIRKPNDAGYCKPWLSISPYKDYIMPGEKRDVKLEVYVKAAMAARLNAGDDRIDDILVLHLHGGKDIFVTVGGRYVPSCFGASLQALCSMPTPLREVPVAQLVDLGSPETPAAAAAADAPYDIPKEIWSMLNHLYEFGVQEGSLFQQPGLPSEILQIRDVLDTGIADSLPGSVHSVAEALLMFLEALPDPVVPYSHYQQCIDRSRDVTACEQLVAAFPPCHSNVFRYLMAFLRTVLYFVDRNKSDVMESLALMFGSILLRAPPGVEPTLPPRMLDNCKATFVTNFITE</sequence>
<dbReference type="InterPro" id="IPR013783">
    <property type="entry name" value="Ig-like_fold"/>
</dbReference>
<evidence type="ECO:0000256" key="6">
    <source>
        <dbReference type="ARBA" id="ARBA00023098"/>
    </source>
</evidence>
<evidence type="ECO:0000256" key="1">
    <source>
        <dbReference type="ARBA" id="ARBA00004146"/>
    </source>
</evidence>
<dbReference type="Pfam" id="PF00620">
    <property type="entry name" value="RhoGAP"/>
    <property type="match status" value="1"/>
</dbReference>
<dbReference type="InterPro" id="IPR037793">
    <property type="entry name" value="OCRL1/INPP5B_INPP5c"/>
</dbReference>
<evidence type="ECO:0000313" key="12">
    <source>
        <dbReference type="RefSeq" id="XP_014679357.1"/>
    </source>
</evidence>
<evidence type="ECO:0000256" key="7">
    <source>
        <dbReference type="ARBA" id="ARBA00023136"/>
    </source>
</evidence>
<gene>
    <name evidence="12" type="primary">LOC106819223</name>
</gene>
<proteinExistence type="inferred from homology"/>
<dbReference type="InterPro" id="IPR000300">
    <property type="entry name" value="IPPc"/>
</dbReference>